<proteinExistence type="predicted"/>
<evidence type="ECO:0000313" key="2">
    <source>
        <dbReference type="Proteomes" id="UP000045782"/>
    </source>
</evidence>
<reference evidence="1 2" key="1">
    <citation type="submission" date="2015-03" db="EMBL/GenBank/DDBJ databases">
        <authorList>
            <person name="Murphy D."/>
        </authorList>
    </citation>
    <scope>NUCLEOTIDE SEQUENCE [LARGE SCALE GENOMIC DNA]</scope>
    <source>
        <strain evidence="1 2">PAP088</strain>
    </source>
</reference>
<dbReference type="AlphaFoldDB" id="A0A0U0ZLQ5"/>
<protein>
    <submittedName>
        <fullName evidence="1">Uncharacterized protein</fullName>
    </submittedName>
</protein>
<name>A0A0U0ZLQ5_9MYCO</name>
<accession>A0A0U0ZLQ5</accession>
<gene>
    <name evidence="1" type="ORF">ERS075579_01454</name>
</gene>
<organism evidence="1 2">
    <name type="scientific">Mycobacteroides abscessus</name>
    <dbReference type="NCBI Taxonomy" id="36809"/>
    <lineage>
        <taxon>Bacteria</taxon>
        <taxon>Bacillati</taxon>
        <taxon>Actinomycetota</taxon>
        <taxon>Actinomycetes</taxon>
        <taxon>Mycobacteriales</taxon>
        <taxon>Mycobacteriaceae</taxon>
        <taxon>Mycobacteroides</taxon>
    </lineage>
</organism>
<dbReference type="EMBL" id="CSWP01000002">
    <property type="protein sequence ID" value="CPV43065.1"/>
    <property type="molecule type" value="Genomic_DNA"/>
</dbReference>
<dbReference type="Proteomes" id="UP000045782">
    <property type="component" value="Unassembled WGS sequence"/>
</dbReference>
<sequence>MSEQHRVPRAPNGLKTKGQALWKALHEQFDFSQDPHRATLVEDICRTADAIDRLQKVVDDADTLRVKGSTNQPVAMPELAELRQYRALKASLLKNLALPDTEELTASKAEHLTDVRRAAASARFTKGA</sequence>
<dbReference type="RefSeq" id="WP_016892576.1">
    <property type="nucleotide sequence ID" value="NZ_CSWP01000002.1"/>
</dbReference>
<evidence type="ECO:0000313" key="1">
    <source>
        <dbReference type="EMBL" id="CPV43065.1"/>
    </source>
</evidence>